<gene>
    <name evidence="2" type="ORF">ACFFFR_06595</name>
</gene>
<organism evidence="2 3">
    <name type="scientific">Micrococcoides hystricis</name>
    <dbReference type="NCBI Taxonomy" id="1572761"/>
    <lineage>
        <taxon>Bacteria</taxon>
        <taxon>Bacillati</taxon>
        <taxon>Actinomycetota</taxon>
        <taxon>Actinomycetes</taxon>
        <taxon>Micrococcales</taxon>
        <taxon>Micrococcaceae</taxon>
        <taxon>Micrococcoides</taxon>
    </lineage>
</organism>
<evidence type="ECO:0008006" key="4">
    <source>
        <dbReference type="Google" id="ProtNLM"/>
    </source>
</evidence>
<comment type="caution">
    <text evidence="2">The sequence shown here is derived from an EMBL/GenBank/DDBJ whole genome shotgun (WGS) entry which is preliminary data.</text>
</comment>
<dbReference type="EMBL" id="JBHLUB010000028">
    <property type="protein sequence ID" value="MFC0582051.1"/>
    <property type="molecule type" value="Genomic_DNA"/>
</dbReference>
<accession>A0ABV6PBS9</accession>
<feature type="transmembrane region" description="Helical" evidence="1">
    <location>
        <begin position="37"/>
        <end position="56"/>
    </location>
</feature>
<proteinExistence type="predicted"/>
<name>A0ABV6PBS9_9MICC</name>
<evidence type="ECO:0000313" key="2">
    <source>
        <dbReference type="EMBL" id="MFC0582051.1"/>
    </source>
</evidence>
<keyword evidence="1" id="KW-0812">Transmembrane</keyword>
<evidence type="ECO:0000256" key="1">
    <source>
        <dbReference type="SAM" id="Phobius"/>
    </source>
</evidence>
<keyword evidence="1" id="KW-1133">Transmembrane helix</keyword>
<keyword evidence="1" id="KW-0472">Membrane</keyword>
<dbReference type="RefSeq" id="WP_377458921.1">
    <property type="nucleotide sequence ID" value="NZ_JBHLUB010000028.1"/>
</dbReference>
<sequence>MSFDSLADLPTWVLAIGGLIGLALVFLHVWLSRRPPVWLGGIIPSLYLVASIFFAIVDQPRVGELVGTGITFVALLIIWWVGEDKREALRTQVASP</sequence>
<dbReference type="Proteomes" id="UP001589862">
    <property type="component" value="Unassembled WGS sequence"/>
</dbReference>
<protein>
    <recommendedName>
        <fullName evidence="4">Integral membrane protein</fullName>
    </recommendedName>
</protein>
<evidence type="ECO:0000313" key="3">
    <source>
        <dbReference type="Proteomes" id="UP001589862"/>
    </source>
</evidence>
<feature type="transmembrane region" description="Helical" evidence="1">
    <location>
        <begin position="62"/>
        <end position="82"/>
    </location>
</feature>
<keyword evidence="3" id="KW-1185">Reference proteome</keyword>
<feature type="transmembrane region" description="Helical" evidence="1">
    <location>
        <begin position="12"/>
        <end position="30"/>
    </location>
</feature>
<reference evidence="2 3" key="1">
    <citation type="submission" date="2024-09" db="EMBL/GenBank/DDBJ databases">
        <authorList>
            <person name="Sun Q."/>
            <person name="Mori K."/>
        </authorList>
    </citation>
    <scope>NUCLEOTIDE SEQUENCE [LARGE SCALE GENOMIC DNA]</scope>
    <source>
        <strain evidence="2 3">NCAIM B.02604</strain>
    </source>
</reference>